<dbReference type="Pfam" id="PF01381">
    <property type="entry name" value="HTH_3"/>
    <property type="match status" value="1"/>
</dbReference>
<comment type="caution">
    <text evidence="2">The sequence shown here is derived from an EMBL/GenBank/DDBJ whole genome shotgun (WGS) entry which is preliminary data.</text>
</comment>
<protein>
    <submittedName>
        <fullName evidence="2">Helix-turn-helix transcriptional regulator</fullName>
    </submittedName>
</protein>
<evidence type="ECO:0000259" key="1">
    <source>
        <dbReference type="PROSITE" id="PS50943"/>
    </source>
</evidence>
<evidence type="ECO:0000313" key="3">
    <source>
        <dbReference type="Proteomes" id="UP001519064"/>
    </source>
</evidence>
<name>A0ABS3XG97_9ACTN</name>
<dbReference type="InterPro" id="IPR001387">
    <property type="entry name" value="Cro/C1-type_HTH"/>
</dbReference>
<dbReference type="EMBL" id="JADKMA010000126">
    <property type="protein sequence ID" value="MBO8194417.1"/>
    <property type="molecule type" value="Genomic_DNA"/>
</dbReference>
<dbReference type="SUPFAM" id="SSF47413">
    <property type="entry name" value="lambda repressor-like DNA-binding domains"/>
    <property type="match status" value="1"/>
</dbReference>
<evidence type="ECO:0000313" key="2">
    <source>
        <dbReference type="EMBL" id="MBO8194417.1"/>
    </source>
</evidence>
<proteinExistence type="predicted"/>
<organism evidence="2 3">
    <name type="scientific">Streptomyces oryzae</name>
    <dbReference type="NCBI Taxonomy" id="1434886"/>
    <lineage>
        <taxon>Bacteria</taxon>
        <taxon>Bacillati</taxon>
        <taxon>Actinomycetota</taxon>
        <taxon>Actinomycetes</taxon>
        <taxon>Kitasatosporales</taxon>
        <taxon>Streptomycetaceae</taxon>
        <taxon>Streptomyces</taxon>
    </lineage>
</organism>
<dbReference type="Gene3D" id="1.10.260.40">
    <property type="entry name" value="lambda repressor-like DNA-binding domains"/>
    <property type="match status" value="1"/>
</dbReference>
<gene>
    <name evidence="2" type="ORF">ITI46_22525</name>
</gene>
<reference evidence="2 3" key="1">
    <citation type="submission" date="2020-11" db="EMBL/GenBank/DDBJ databases">
        <title>Streptomyces spirodelae sp. nov., isolated from duckweed.</title>
        <authorList>
            <person name="Saimee Y."/>
            <person name="Duangmal K."/>
        </authorList>
    </citation>
    <scope>NUCLEOTIDE SEQUENCE [LARGE SCALE GENOMIC DNA]</scope>
    <source>
        <strain evidence="2 3">S16-07</strain>
    </source>
</reference>
<dbReference type="RefSeq" id="WP_209241519.1">
    <property type="nucleotide sequence ID" value="NZ_JADKMA010000126.1"/>
</dbReference>
<sequence length="382" mass="42742">MAGKRQRLTQRRTSCGYTQETFAESLQVDRTTVQRWERGDVEPQPHQRPRIAHLLGVASEEFDALLEPDTPKLSALNGRMGEDLALTIRELSQHLVALDNELNGLPIADAAARSFKKVHRRMGEGDYDHKAEHDVQAAAAELAEVSGWALFDAEEQAAARRLNQEALFLARLSGDREIELLILQNMAMQAGWVGRPREELAIARAVIGQGRVSPRVEAIFRLREARGLAGTGQEREAVRTFDRARSLIQDGEQRDDPPWAWWVTTDELDGQLGSTFQEAGQWKRGIPYLQQAMQQKAGVKVGYRSISAVRLLDCYLEEHAWRDAERLAESVMAIIGETSSARTLGLLSSTAKRGKSVRTAPSNLRDALHQIDSMMQEDLCEI</sequence>
<dbReference type="Proteomes" id="UP001519064">
    <property type="component" value="Unassembled WGS sequence"/>
</dbReference>
<feature type="domain" description="HTH cro/C1-type" evidence="1">
    <location>
        <begin position="8"/>
        <end position="62"/>
    </location>
</feature>
<accession>A0ABS3XG97</accession>
<dbReference type="SMART" id="SM00530">
    <property type="entry name" value="HTH_XRE"/>
    <property type="match status" value="1"/>
</dbReference>
<dbReference type="CDD" id="cd00093">
    <property type="entry name" value="HTH_XRE"/>
    <property type="match status" value="1"/>
</dbReference>
<keyword evidence="3" id="KW-1185">Reference proteome</keyword>
<dbReference type="InterPro" id="IPR010982">
    <property type="entry name" value="Lambda_DNA-bd_dom_sf"/>
</dbReference>
<dbReference type="PROSITE" id="PS50943">
    <property type="entry name" value="HTH_CROC1"/>
    <property type="match status" value="1"/>
</dbReference>